<dbReference type="Proteomes" id="UP000603457">
    <property type="component" value="Unassembled WGS sequence"/>
</dbReference>
<dbReference type="PANTHER" id="PTHR21174:SF0">
    <property type="entry name" value="HD PHOSPHOHYDROLASE FAMILY PROTEIN-RELATED"/>
    <property type="match status" value="1"/>
</dbReference>
<proteinExistence type="predicted"/>
<comment type="caution">
    <text evidence="1">The sequence shown here is derived from an EMBL/GenBank/DDBJ whole genome shotgun (WGS) entry which is preliminary data.</text>
</comment>
<gene>
    <name evidence="1" type="ORF">H6G74_03105</name>
</gene>
<evidence type="ECO:0000313" key="2">
    <source>
        <dbReference type="Proteomes" id="UP000603457"/>
    </source>
</evidence>
<keyword evidence="2" id="KW-1185">Reference proteome</keyword>
<dbReference type="InterPro" id="IPR009218">
    <property type="entry name" value="HD_phosphohydro"/>
</dbReference>
<dbReference type="PIRSF" id="PIRSF035170">
    <property type="entry name" value="HD_phosphohydro"/>
    <property type="match status" value="1"/>
</dbReference>
<dbReference type="RefSeq" id="WP_190966261.1">
    <property type="nucleotide sequence ID" value="NZ_JACJTB010000002.1"/>
</dbReference>
<evidence type="ECO:0008006" key="3">
    <source>
        <dbReference type="Google" id="ProtNLM"/>
    </source>
</evidence>
<evidence type="ECO:0000313" key="1">
    <source>
        <dbReference type="EMBL" id="MBD2593315.1"/>
    </source>
</evidence>
<reference evidence="1 2" key="1">
    <citation type="journal article" date="2020" name="ISME J.">
        <title>Comparative genomics reveals insights into cyanobacterial evolution and habitat adaptation.</title>
        <authorList>
            <person name="Chen M.Y."/>
            <person name="Teng W.K."/>
            <person name="Zhao L."/>
            <person name="Hu C.X."/>
            <person name="Zhou Y.K."/>
            <person name="Han B.P."/>
            <person name="Song L.R."/>
            <person name="Shu W.S."/>
        </authorList>
    </citation>
    <scope>NUCLEOTIDE SEQUENCE [LARGE SCALE GENOMIC DNA]</scope>
    <source>
        <strain evidence="1 2">FACHB-130</strain>
    </source>
</reference>
<dbReference type="Gene3D" id="1.10.3210.10">
    <property type="entry name" value="Hypothetical protein af1432"/>
    <property type="match status" value="1"/>
</dbReference>
<protein>
    <recommendedName>
        <fullName evidence="3">Metal-dependent HD superfamily phosphohydrolase</fullName>
    </recommendedName>
</protein>
<sequence length="215" mass="24775">MESRETDNLFNYLQHTLQFFGVDQDKIATTFTQLFEAYNTPGRYYHTLQHINDVLHNIQALQAYTQNLPVVQLAAWFHDVVYDSQAPDNEVKSAEYASQVLTYLAIPLNQIITVQRLILNTKHHQAAIDDIDSQILLDADLAILAADPVDYQKYAHAIRQEYAWVTETAYIQGRKQVLEKFLQRQRIYFTPLMFEVAEASARANLQAEIHSLSSI</sequence>
<accession>A0ABR8FQU0</accession>
<dbReference type="PANTHER" id="PTHR21174">
    <property type="match status" value="1"/>
</dbReference>
<organism evidence="1 2">
    <name type="scientific">Nostoc spongiaeforme FACHB-130</name>
    <dbReference type="NCBI Taxonomy" id="1357510"/>
    <lineage>
        <taxon>Bacteria</taxon>
        <taxon>Bacillati</taxon>
        <taxon>Cyanobacteriota</taxon>
        <taxon>Cyanophyceae</taxon>
        <taxon>Nostocales</taxon>
        <taxon>Nostocaceae</taxon>
        <taxon>Nostoc</taxon>
    </lineage>
</organism>
<dbReference type="EMBL" id="JACJTB010000002">
    <property type="protein sequence ID" value="MBD2593315.1"/>
    <property type="molecule type" value="Genomic_DNA"/>
</dbReference>
<dbReference type="SUPFAM" id="SSF109604">
    <property type="entry name" value="HD-domain/PDEase-like"/>
    <property type="match status" value="1"/>
</dbReference>
<name>A0ABR8FQU0_9NOSO</name>